<accession>A0A9D4T3Z8</accession>
<evidence type="ECO:0000313" key="1">
    <source>
        <dbReference type="EMBL" id="KAH7969013.1"/>
    </source>
</evidence>
<dbReference type="Proteomes" id="UP000821837">
    <property type="component" value="Unassembled WGS sequence"/>
</dbReference>
<reference evidence="1" key="2">
    <citation type="submission" date="2021-09" db="EMBL/GenBank/DDBJ databases">
        <authorList>
            <person name="Jia N."/>
            <person name="Wang J."/>
            <person name="Shi W."/>
            <person name="Du L."/>
            <person name="Sun Y."/>
            <person name="Zhan W."/>
            <person name="Jiang J."/>
            <person name="Wang Q."/>
            <person name="Zhang B."/>
            <person name="Ji P."/>
            <person name="Sakyi L.B."/>
            <person name="Cui X."/>
            <person name="Yuan T."/>
            <person name="Jiang B."/>
            <person name="Yang W."/>
            <person name="Lam T.T.-Y."/>
            <person name="Chang Q."/>
            <person name="Ding S."/>
            <person name="Wang X."/>
            <person name="Zhu J."/>
            <person name="Ruan X."/>
            <person name="Zhao L."/>
            <person name="Wei J."/>
            <person name="Que T."/>
            <person name="Du C."/>
            <person name="Cheng J."/>
            <person name="Dai P."/>
            <person name="Han X."/>
            <person name="Huang E."/>
            <person name="Gao Y."/>
            <person name="Liu J."/>
            <person name="Shao H."/>
            <person name="Ye R."/>
            <person name="Li L."/>
            <person name="Wei W."/>
            <person name="Wang X."/>
            <person name="Wang C."/>
            <person name="Huo Q."/>
            <person name="Li W."/>
            <person name="Guo W."/>
            <person name="Chen H."/>
            <person name="Chen S."/>
            <person name="Zhou L."/>
            <person name="Zhou L."/>
            <person name="Ni X."/>
            <person name="Tian J."/>
            <person name="Zhou Y."/>
            <person name="Sheng Y."/>
            <person name="Liu T."/>
            <person name="Pan Y."/>
            <person name="Xia L."/>
            <person name="Li J."/>
            <person name="Zhao F."/>
            <person name="Cao W."/>
        </authorList>
    </citation>
    <scope>NUCLEOTIDE SEQUENCE</scope>
    <source>
        <strain evidence="1">Rsan-2018</strain>
        <tissue evidence="1">Larvae</tissue>
    </source>
</reference>
<sequence>MALKLLKEQAGHTCHASFAHVGSTVIFMDTSYRWLSLMDVRNCTQHVAPNNPDCKQYESEDDEQLGWLETSFLDYLAEIKRQSPVKNFLTKETCEGLPIITVAIYYKFWKILFWSTSYKYYKRPDIPNRAPTQLTQNYSPDTLVLSDANALPYYLRVLSNSAEATAVVNAYKGVLEHRNRVDYLAAIYHMYYPAGESKYSDPDVLYLLECDSPTTVRMIVGNHGGTVKICDVTSDHLLRDLKMLYAINNNRGSSDLITAYASIDWSRHQTHEQPDSGGELSANFEHFANIVNGVSELHSDSTIEQQYPLWWKTLTAIRTAIRVRKTNQLGEVLDVENTALAILNACKKGDVELFEKCVYPCLFDNRDNVQRSWRDVDIVMRFFKSTAPWRWGPYIRLKEDTDAPLQQPQQ</sequence>
<gene>
    <name evidence="1" type="ORF">HPB52_013611</name>
</gene>
<proteinExistence type="predicted"/>
<keyword evidence="2" id="KW-1185">Reference proteome</keyword>
<reference evidence="1" key="1">
    <citation type="journal article" date="2020" name="Cell">
        <title>Large-Scale Comparative Analyses of Tick Genomes Elucidate Their Genetic Diversity and Vector Capacities.</title>
        <authorList>
            <consortium name="Tick Genome and Microbiome Consortium (TIGMIC)"/>
            <person name="Jia N."/>
            <person name="Wang J."/>
            <person name="Shi W."/>
            <person name="Du L."/>
            <person name="Sun Y."/>
            <person name="Zhan W."/>
            <person name="Jiang J.F."/>
            <person name="Wang Q."/>
            <person name="Zhang B."/>
            <person name="Ji P."/>
            <person name="Bell-Sakyi L."/>
            <person name="Cui X.M."/>
            <person name="Yuan T.T."/>
            <person name="Jiang B.G."/>
            <person name="Yang W.F."/>
            <person name="Lam T.T."/>
            <person name="Chang Q.C."/>
            <person name="Ding S.J."/>
            <person name="Wang X.J."/>
            <person name="Zhu J.G."/>
            <person name="Ruan X.D."/>
            <person name="Zhao L."/>
            <person name="Wei J.T."/>
            <person name="Ye R.Z."/>
            <person name="Que T.C."/>
            <person name="Du C.H."/>
            <person name="Zhou Y.H."/>
            <person name="Cheng J.X."/>
            <person name="Dai P.F."/>
            <person name="Guo W.B."/>
            <person name="Han X.H."/>
            <person name="Huang E.J."/>
            <person name="Li L.F."/>
            <person name="Wei W."/>
            <person name="Gao Y.C."/>
            <person name="Liu J.Z."/>
            <person name="Shao H.Z."/>
            <person name="Wang X."/>
            <person name="Wang C.C."/>
            <person name="Yang T.C."/>
            <person name="Huo Q.B."/>
            <person name="Li W."/>
            <person name="Chen H.Y."/>
            <person name="Chen S.E."/>
            <person name="Zhou L.G."/>
            <person name="Ni X.B."/>
            <person name="Tian J.H."/>
            <person name="Sheng Y."/>
            <person name="Liu T."/>
            <person name="Pan Y.S."/>
            <person name="Xia L.Y."/>
            <person name="Li J."/>
            <person name="Zhao F."/>
            <person name="Cao W.C."/>
        </authorList>
    </citation>
    <scope>NUCLEOTIDE SEQUENCE</scope>
    <source>
        <strain evidence="1">Rsan-2018</strain>
    </source>
</reference>
<organism evidence="1 2">
    <name type="scientific">Rhipicephalus sanguineus</name>
    <name type="common">Brown dog tick</name>
    <name type="synonym">Ixodes sanguineus</name>
    <dbReference type="NCBI Taxonomy" id="34632"/>
    <lineage>
        <taxon>Eukaryota</taxon>
        <taxon>Metazoa</taxon>
        <taxon>Ecdysozoa</taxon>
        <taxon>Arthropoda</taxon>
        <taxon>Chelicerata</taxon>
        <taxon>Arachnida</taxon>
        <taxon>Acari</taxon>
        <taxon>Parasitiformes</taxon>
        <taxon>Ixodida</taxon>
        <taxon>Ixodoidea</taxon>
        <taxon>Ixodidae</taxon>
        <taxon>Rhipicephalinae</taxon>
        <taxon>Rhipicephalus</taxon>
        <taxon>Rhipicephalus</taxon>
    </lineage>
</organism>
<protein>
    <submittedName>
        <fullName evidence="1">Uncharacterized protein</fullName>
    </submittedName>
</protein>
<dbReference type="AlphaFoldDB" id="A0A9D4T3Z8"/>
<comment type="caution">
    <text evidence="1">The sequence shown here is derived from an EMBL/GenBank/DDBJ whole genome shotgun (WGS) entry which is preliminary data.</text>
</comment>
<dbReference type="EMBL" id="JABSTV010001248">
    <property type="protein sequence ID" value="KAH7969013.1"/>
    <property type="molecule type" value="Genomic_DNA"/>
</dbReference>
<evidence type="ECO:0000313" key="2">
    <source>
        <dbReference type="Proteomes" id="UP000821837"/>
    </source>
</evidence>
<name>A0A9D4T3Z8_RHISA</name>